<evidence type="ECO:0000256" key="2">
    <source>
        <dbReference type="ARBA" id="ARBA00044129"/>
    </source>
</evidence>
<gene>
    <name evidence="3" type="ORF">H4R20_001195</name>
</gene>
<evidence type="ECO:0000256" key="1">
    <source>
        <dbReference type="ARBA" id="ARBA00008563"/>
    </source>
</evidence>
<dbReference type="Pfam" id="PF00829">
    <property type="entry name" value="Ribosomal_L21p"/>
    <property type="match status" value="1"/>
</dbReference>
<dbReference type="PANTHER" id="PTHR21349">
    <property type="entry name" value="50S RIBOSOMAL PROTEIN L21"/>
    <property type="match status" value="1"/>
</dbReference>
<sequence length="187" mass="20973">MSFVRIARPLSGTGAVRRFVNKITCISARAIHSTPPASQAAAAAAVESSTQSIARTPIEWSSKTTDLVSRLREQQKYYATVVIKGRPFTVTQNDIIVMDRIKDLELGDSLALNQVTELGSRDYTIKGQPFVDPSLFRIEATVIEHPDGKQFTVTKKKQRTAHQKITYHRNYYTMLRVALIDVSSFEK</sequence>
<organism evidence="3 4">
    <name type="scientific">Coemansia guatemalensis</name>
    <dbReference type="NCBI Taxonomy" id="2761395"/>
    <lineage>
        <taxon>Eukaryota</taxon>
        <taxon>Fungi</taxon>
        <taxon>Fungi incertae sedis</taxon>
        <taxon>Zoopagomycota</taxon>
        <taxon>Kickxellomycotina</taxon>
        <taxon>Kickxellomycetes</taxon>
        <taxon>Kickxellales</taxon>
        <taxon>Kickxellaceae</taxon>
        <taxon>Coemansia</taxon>
    </lineage>
</organism>
<dbReference type="EMBL" id="JANBUO010000093">
    <property type="protein sequence ID" value="KAJ2807652.1"/>
    <property type="molecule type" value="Genomic_DNA"/>
</dbReference>
<comment type="caution">
    <text evidence="3">The sequence shown here is derived from an EMBL/GenBank/DDBJ whole genome shotgun (WGS) entry which is preliminary data.</text>
</comment>
<protein>
    <recommendedName>
        <fullName evidence="2">Large ribosomal subunit protein bL21m</fullName>
    </recommendedName>
</protein>
<dbReference type="OrthoDB" id="5994at2759"/>
<dbReference type="InterPro" id="IPR036164">
    <property type="entry name" value="bL21-like_sf"/>
</dbReference>
<dbReference type="Proteomes" id="UP001140094">
    <property type="component" value="Unassembled WGS sequence"/>
</dbReference>
<dbReference type="InterPro" id="IPR028909">
    <property type="entry name" value="bL21-like"/>
</dbReference>
<dbReference type="GO" id="GO:0003735">
    <property type="term" value="F:structural constituent of ribosome"/>
    <property type="evidence" value="ECO:0007669"/>
    <property type="project" value="TreeGrafter"/>
</dbReference>
<dbReference type="SUPFAM" id="SSF141091">
    <property type="entry name" value="L21p-like"/>
    <property type="match status" value="1"/>
</dbReference>
<dbReference type="AlphaFoldDB" id="A0A9W8HXU6"/>
<evidence type="ECO:0000313" key="3">
    <source>
        <dbReference type="EMBL" id="KAJ2807652.1"/>
    </source>
</evidence>
<reference evidence="3" key="1">
    <citation type="submission" date="2022-07" db="EMBL/GenBank/DDBJ databases">
        <title>Phylogenomic reconstructions and comparative analyses of Kickxellomycotina fungi.</title>
        <authorList>
            <person name="Reynolds N.K."/>
            <person name="Stajich J.E."/>
            <person name="Barry K."/>
            <person name="Grigoriev I.V."/>
            <person name="Crous P."/>
            <person name="Smith M.E."/>
        </authorList>
    </citation>
    <scope>NUCLEOTIDE SEQUENCE</scope>
    <source>
        <strain evidence="3">NRRL 1565</strain>
    </source>
</reference>
<proteinExistence type="inferred from homology"/>
<name>A0A9W8HXU6_9FUNG</name>
<evidence type="ECO:0000313" key="4">
    <source>
        <dbReference type="Proteomes" id="UP001140094"/>
    </source>
</evidence>
<dbReference type="PANTHER" id="PTHR21349:SF0">
    <property type="entry name" value="LARGE RIBOSOMAL SUBUNIT PROTEIN BL21M"/>
    <property type="match status" value="1"/>
</dbReference>
<dbReference type="GO" id="GO:0005762">
    <property type="term" value="C:mitochondrial large ribosomal subunit"/>
    <property type="evidence" value="ECO:0007669"/>
    <property type="project" value="TreeGrafter"/>
</dbReference>
<accession>A0A9W8HXU6</accession>
<comment type="similarity">
    <text evidence="1">Belongs to the bacterial ribosomal protein bL21 family.</text>
</comment>
<keyword evidence="4" id="KW-1185">Reference proteome</keyword>